<dbReference type="AlphaFoldDB" id="A0A8H6H867"/>
<evidence type="ECO:0000256" key="1">
    <source>
        <dbReference type="SAM" id="MobiDB-lite"/>
    </source>
</evidence>
<proteinExistence type="predicted"/>
<evidence type="ECO:0000313" key="2">
    <source>
        <dbReference type="EMBL" id="KAF6742224.1"/>
    </source>
</evidence>
<gene>
    <name evidence="2" type="ORF">DFP72DRAFT_1082308</name>
</gene>
<reference evidence="2 3" key="1">
    <citation type="submission" date="2020-07" db="EMBL/GenBank/DDBJ databases">
        <title>Comparative genomics of pyrophilous fungi reveals a link between fire events and developmental genes.</title>
        <authorList>
            <consortium name="DOE Joint Genome Institute"/>
            <person name="Steindorff A.S."/>
            <person name="Carver A."/>
            <person name="Calhoun S."/>
            <person name="Stillman K."/>
            <person name="Liu H."/>
            <person name="Lipzen A."/>
            <person name="Pangilinan J."/>
            <person name="Labutti K."/>
            <person name="Bruns T.D."/>
            <person name="Grigoriev I.V."/>
        </authorList>
    </citation>
    <scope>NUCLEOTIDE SEQUENCE [LARGE SCALE GENOMIC DNA]</scope>
    <source>
        <strain evidence="2 3">CBS 144469</strain>
    </source>
</reference>
<sequence length="173" mass="19141">MLSSSYHCPARRPGAQPHGRPSPESLRSSADPRFLDVYVGSRHAPTANTAVMPKTDDGLWLPNAHRTIALHQLAEIRRRAQRGRHGCHHQVTTHLVAATTHHQSHLLAALRPLHLTQAETVLYRRRHAEVSAISRQSAGVVTTNHYALTTPSLSNEKLCASITLPRTSRRSTT</sequence>
<accession>A0A8H6H867</accession>
<protein>
    <submittedName>
        <fullName evidence="2">Uncharacterized protein</fullName>
    </submittedName>
</protein>
<evidence type="ECO:0000313" key="3">
    <source>
        <dbReference type="Proteomes" id="UP000521943"/>
    </source>
</evidence>
<dbReference type="Proteomes" id="UP000521943">
    <property type="component" value="Unassembled WGS sequence"/>
</dbReference>
<name>A0A8H6H867_9AGAR</name>
<dbReference type="EMBL" id="JACGCI010000193">
    <property type="protein sequence ID" value="KAF6742224.1"/>
    <property type="molecule type" value="Genomic_DNA"/>
</dbReference>
<keyword evidence="3" id="KW-1185">Reference proteome</keyword>
<comment type="caution">
    <text evidence="2">The sequence shown here is derived from an EMBL/GenBank/DDBJ whole genome shotgun (WGS) entry which is preliminary data.</text>
</comment>
<feature type="region of interest" description="Disordered" evidence="1">
    <location>
        <begin position="1"/>
        <end position="29"/>
    </location>
</feature>
<organism evidence="2 3">
    <name type="scientific">Ephemerocybe angulata</name>
    <dbReference type="NCBI Taxonomy" id="980116"/>
    <lineage>
        <taxon>Eukaryota</taxon>
        <taxon>Fungi</taxon>
        <taxon>Dikarya</taxon>
        <taxon>Basidiomycota</taxon>
        <taxon>Agaricomycotina</taxon>
        <taxon>Agaricomycetes</taxon>
        <taxon>Agaricomycetidae</taxon>
        <taxon>Agaricales</taxon>
        <taxon>Agaricineae</taxon>
        <taxon>Psathyrellaceae</taxon>
        <taxon>Ephemerocybe</taxon>
    </lineage>
</organism>